<evidence type="ECO:0000256" key="2">
    <source>
        <dbReference type="ARBA" id="ARBA00004496"/>
    </source>
</evidence>
<reference evidence="8" key="1">
    <citation type="submission" date="2023-11" db="EMBL/GenBank/DDBJ databases">
        <title>Genome assemblies of two species of porcelain crab, Petrolisthes cinctipes and Petrolisthes manimaculis (Anomura: Porcellanidae).</title>
        <authorList>
            <person name="Angst P."/>
        </authorList>
    </citation>
    <scope>NUCLEOTIDE SEQUENCE</scope>
    <source>
        <strain evidence="8">PB745_02</strain>
        <tissue evidence="8">Gill</tissue>
    </source>
</reference>
<dbReference type="Proteomes" id="UP001292094">
    <property type="component" value="Unassembled WGS sequence"/>
</dbReference>
<evidence type="ECO:0000256" key="5">
    <source>
        <dbReference type="ARBA" id="ARBA00022737"/>
    </source>
</evidence>
<dbReference type="Gene3D" id="1.25.10.10">
    <property type="entry name" value="Leucine-rich Repeat Variant"/>
    <property type="match status" value="2"/>
</dbReference>
<evidence type="ECO:0000256" key="4">
    <source>
        <dbReference type="ARBA" id="ARBA00022490"/>
    </source>
</evidence>
<evidence type="ECO:0000313" key="8">
    <source>
        <dbReference type="EMBL" id="KAK4311312.1"/>
    </source>
</evidence>
<sequence length="722" mass="79663">MLMLKLRCIKTQLSGKRGAGPFTVLVKRLIMEVIPTYMDVEHSRAYIDQLYSNDSQKCFQAVSELKFAVIGSVREKGSIIEQGVVVRLLQILRAPDLDVLLKTEVATVLNSLAKGLPEHASALVQAGILPVLWEQLDACTGGGGGGSSSSGGVYTQMLLCCLRSIYRHGCAPPPPAWDHKLLSTLIHHGYHPPSNQECVANILAHACKVPTTCEQQQQLVEAGGADLVACMLCSPVTRVQLPALHCLTAMCYNNERVSNVMATKSYGGKAVPDLLAGLMARDRPREMQLAAATALTFLHRAGALSADDPKIIYKTLQCLVRFCRRDREVWERVEAGNTLAYLTERSIHLQRTAAMTDHLILTMNDYLKDTTPSTPPPTPTPATHPISVSPISCRQYDNPSTWPELMLEAALKVYASLGANDEDIRQRVIKTDGLMNTIVASLSAASPPVQLAAVRCLHSLSRSVQTLRTTFQDHMVWRPLMTVLKTSTNEELVAVSSSTLCNLLLEFSPSKEHILDQGAVEFLCGLTRRPHPGLRLNAVWALMNMAFQAEHRVKMSILHHLGTDQIFRLLSDTDVHILMKTLGLLRNLLSTKAHIDQIMQNHGKEIMQAIILILEGEHCAEVKEQALCILANIADGDVAKAAIMSNEDVLKKLMNYMVIPNVKLQIAATFCISNLIWNVEEGAAERQNKLREMGVYKLLQNLMTTTDTGLFDKVKTALQQFH</sequence>
<feature type="region of interest" description="Disordered" evidence="7">
    <location>
        <begin position="368"/>
        <end position="389"/>
    </location>
</feature>
<dbReference type="InterPro" id="IPR038739">
    <property type="entry name" value="ARMC8/Vid28"/>
</dbReference>
<dbReference type="SUPFAM" id="SSF48371">
    <property type="entry name" value="ARM repeat"/>
    <property type="match status" value="2"/>
</dbReference>
<name>A0AAE1U618_9EUCA</name>
<organism evidence="8 9">
    <name type="scientific">Petrolisthes manimaculis</name>
    <dbReference type="NCBI Taxonomy" id="1843537"/>
    <lineage>
        <taxon>Eukaryota</taxon>
        <taxon>Metazoa</taxon>
        <taxon>Ecdysozoa</taxon>
        <taxon>Arthropoda</taxon>
        <taxon>Crustacea</taxon>
        <taxon>Multicrustacea</taxon>
        <taxon>Malacostraca</taxon>
        <taxon>Eumalacostraca</taxon>
        <taxon>Eucarida</taxon>
        <taxon>Decapoda</taxon>
        <taxon>Pleocyemata</taxon>
        <taxon>Anomura</taxon>
        <taxon>Galatheoidea</taxon>
        <taxon>Porcellanidae</taxon>
        <taxon>Petrolisthes</taxon>
    </lineage>
</organism>
<gene>
    <name evidence="8" type="ORF">Pmani_017170</name>
</gene>
<dbReference type="EMBL" id="JAWZYT010001531">
    <property type="protein sequence ID" value="KAK4311312.1"/>
    <property type="molecule type" value="Genomic_DNA"/>
</dbReference>
<dbReference type="GO" id="GO:0034657">
    <property type="term" value="C:GID complex"/>
    <property type="evidence" value="ECO:0007669"/>
    <property type="project" value="TreeGrafter"/>
</dbReference>
<dbReference type="PANTHER" id="PTHR15651">
    <property type="entry name" value="ARMADILLO REPEAT-CONTAINING PROTEIN 8"/>
    <property type="match status" value="1"/>
</dbReference>
<evidence type="ECO:0000256" key="3">
    <source>
        <dbReference type="ARBA" id="ARBA00013746"/>
    </source>
</evidence>
<keyword evidence="6" id="KW-0539">Nucleus</keyword>
<dbReference type="InterPro" id="IPR016024">
    <property type="entry name" value="ARM-type_fold"/>
</dbReference>
<keyword evidence="5" id="KW-0677">Repeat</keyword>
<accession>A0AAE1U618</accession>
<dbReference type="GO" id="GO:0005634">
    <property type="term" value="C:nucleus"/>
    <property type="evidence" value="ECO:0007669"/>
    <property type="project" value="UniProtKB-SubCell"/>
</dbReference>
<keyword evidence="9" id="KW-1185">Reference proteome</keyword>
<evidence type="ECO:0000256" key="6">
    <source>
        <dbReference type="ARBA" id="ARBA00023242"/>
    </source>
</evidence>
<comment type="subcellular location">
    <subcellularLocation>
        <location evidence="2">Cytoplasm</location>
    </subcellularLocation>
    <subcellularLocation>
        <location evidence="1">Nucleus</location>
    </subcellularLocation>
</comment>
<feature type="compositionally biased region" description="Pro residues" evidence="7">
    <location>
        <begin position="373"/>
        <end position="382"/>
    </location>
</feature>
<evidence type="ECO:0000256" key="7">
    <source>
        <dbReference type="SAM" id="MobiDB-lite"/>
    </source>
</evidence>
<evidence type="ECO:0000313" key="9">
    <source>
        <dbReference type="Proteomes" id="UP001292094"/>
    </source>
</evidence>
<protein>
    <recommendedName>
        <fullName evidence="3">Armadillo repeat-containing protein 8</fullName>
    </recommendedName>
</protein>
<dbReference type="InterPro" id="IPR011989">
    <property type="entry name" value="ARM-like"/>
</dbReference>
<dbReference type="InterPro" id="IPR000225">
    <property type="entry name" value="Armadillo"/>
</dbReference>
<dbReference type="SMART" id="SM00185">
    <property type="entry name" value="ARM"/>
    <property type="match status" value="8"/>
</dbReference>
<proteinExistence type="predicted"/>
<dbReference type="PANTHER" id="PTHR15651:SF7">
    <property type="entry name" value="ARMADILLO REPEAT-CONTAINING PROTEIN 8"/>
    <property type="match status" value="1"/>
</dbReference>
<dbReference type="AlphaFoldDB" id="A0AAE1U618"/>
<dbReference type="GO" id="GO:0005737">
    <property type="term" value="C:cytoplasm"/>
    <property type="evidence" value="ECO:0007669"/>
    <property type="project" value="UniProtKB-SubCell"/>
</dbReference>
<comment type="caution">
    <text evidence="8">The sequence shown here is derived from an EMBL/GenBank/DDBJ whole genome shotgun (WGS) entry which is preliminary data.</text>
</comment>
<evidence type="ECO:0000256" key="1">
    <source>
        <dbReference type="ARBA" id="ARBA00004123"/>
    </source>
</evidence>
<dbReference type="FunFam" id="1.25.10.10:FF:000061">
    <property type="entry name" value="armadillo repeat-containing protein 8 isoform X1"/>
    <property type="match status" value="1"/>
</dbReference>
<keyword evidence="4" id="KW-0963">Cytoplasm</keyword>
<dbReference type="GO" id="GO:0043161">
    <property type="term" value="P:proteasome-mediated ubiquitin-dependent protein catabolic process"/>
    <property type="evidence" value="ECO:0007669"/>
    <property type="project" value="TreeGrafter"/>
</dbReference>